<dbReference type="GO" id="GO:0004530">
    <property type="term" value="F:deoxyribonuclease I activity"/>
    <property type="evidence" value="ECO:0007669"/>
    <property type="project" value="TreeGrafter"/>
</dbReference>
<evidence type="ECO:0000256" key="4">
    <source>
        <dbReference type="SAM" id="SignalP"/>
    </source>
</evidence>
<dbReference type="AlphaFoldDB" id="A0A2B4S594"/>
<dbReference type="Pfam" id="PF03372">
    <property type="entry name" value="Exo_endo_phos"/>
    <property type="match status" value="1"/>
</dbReference>
<comment type="similarity">
    <text evidence="1">Belongs to the DNase I family.</text>
</comment>
<dbReference type="STRING" id="50429.A0A2B4S594"/>
<dbReference type="PANTHER" id="PTHR11371">
    <property type="entry name" value="DEOXYRIBONUCLEASE"/>
    <property type="match status" value="1"/>
</dbReference>
<keyword evidence="7" id="KW-1185">Reference proteome</keyword>
<dbReference type="InterPro" id="IPR005135">
    <property type="entry name" value="Endo/exonuclease/phosphatase"/>
</dbReference>
<sequence length="459" mass="52339">MGFTTLACFVATLSLFFLNENFDKASQHVHAAENIQRPFFAEFPDEHKSRMRRDNSQKEPTNLKIAAFNVQIFGKKKMATPGIPELLVKIVLRYEVILIQEIRDASGKAILKLLSLVNKNSTKGIYDITISPRLGRSSSKEQYAFLFRKDVLSVKHNYTYDDGREDLQSDTFEREPYIVHFYSSVTDITDFVLVAIHTSPAKANEEIDELVVVYDDVIRKLNITDVIILGDLNAACSFMSDSKWKTNRLANDVRFHWLISDCVDTTVAGEQCAYDRFVVAGDAMLNAVIASSAESYKYDQELDINETMAVLVSDHYPIEMQIVTKELATALNSISRSVEHSFKMKLPPSLNKRKIFGKRKTLEAAEFTVERTYTKTRATSRMIFRKDFVNIKEALGVVQILKEKTTDSIITVAQTQNTEFFLTGPWIQEEQLLYNKTGTVKLVCEMYPQPSCWISLLFN</sequence>
<dbReference type="PRINTS" id="PR00130">
    <property type="entry name" value="DNASEI"/>
</dbReference>
<evidence type="ECO:0000313" key="6">
    <source>
        <dbReference type="EMBL" id="PFX23970.1"/>
    </source>
</evidence>
<evidence type="ECO:0000259" key="5">
    <source>
        <dbReference type="Pfam" id="PF03372"/>
    </source>
</evidence>
<dbReference type="SMART" id="SM00476">
    <property type="entry name" value="DNaseIc"/>
    <property type="match status" value="1"/>
</dbReference>
<keyword evidence="3" id="KW-0378">Hydrolase</keyword>
<dbReference type="Gene3D" id="3.60.10.10">
    <property type="entry name" value="Endonuclease/exonuclease/phosphatase"/>
    <property type="match status" value="1"/>
</dbReference>
<dbReference type="PANTHER" id="PTHR11371:SF33">
    <property type="entry name" value="ENDONUCLEASE_EXONUCLEASE_PHOSPHATASE DOMAIN-CONTAINING PROTEIN"/>
    <property type="match status" value="1"/>
</dbReference>
<dbReference type="Proteomes" id="UP000225706">
    <property type="component" value="Unassembled WGS sequence"/>
</dbReference>
<dbReference type="GO" id="GO:0003677">
    <property type="term" value="F:DNA binding"/>
    <property type="evidence" value="ECO:0007669"/>
    <property type="project" value="TreeGrafter"/>
</dbReference>
<evidence type="ECO:0000313" key="7">
    <source>
        <dbReference type="Proteomes" id="UP000225706"/>
    </source>
</evidence>
<dbReference type="SUPFAM" id="SSF56219">
    <property type="entry name" value="DNase I-like"/>
    <property type="match status" value="1"/>
</dbReference>
<proteinExistence type="inferred from homology"/>
<feature type="chain" id="PRO_5012631814" evidence="4">
    <location>
        <begin position="28"/>
        <end position="459"/>
    </location>
</feature>
<gene>
    <name evidence="6" type="primary">DNASE1</name>
    <name evidence="6" type="ORF">AWC38_SpisGene11426</name>
</gene>
<evidence type="ECO:0000256" key="1">
    <source>
        <dbReference type="ARBA" id="ARBA00007359"/>
    </source>
</evidence>
<dbReference type="GO" id="GO:0005634">
    <property type="term" value="C:nucleus"/>
    <property type="evidence" value="ECO:0007669"/>
    <property type="project" value="TreeGrafter"/>
</dbReference>
<keyword evidence="2" id="KW-0540">Nuclease</keyword>
<dbReference type="OrthoDB" id="5969082at2759"/>
<reference evidence="7" key="1">
    <citation type="journal article" date="2017" name="bioRxiv">
        <title>Comparative analysis of the genomes of Stylophora pistillata and Acropora digitifera provides evidence for extensive differences between species of corals.</title>
        <authorList>
            <person name="Voolstra C.R."/>
            <person name="Li Y."/>
            <person name="Liew Y.J."/>
            <person name="Baumgarten S."/>
            <person name="Zoccola D."/>
            <person name="Flot J.-F."/>
            <person name="Tambutte S."/>
            <person name="Allemand D."/>
            <person name="Aranda M."/>
        </authorList>
    </citation>
    <scope>NUCLEOTIDE SEQUENCE [LARGE SCALE GENOMIC DNA]</scope>
</reference>
<keyword evidence="4" id="KW-0732">Signal</keyword>
<comment type="caution">
    <text evidence="6">The sequence shown here is derived from an EMBL/GenBank/DDBJ whole genome shotgun (WGS) entry which is preliminary data.</text>
</comment>
<feature type="domain" description="Endonuclease/exonuclease/phosphatase" evidence="5">
    <location>
        <begin position="85"/>
        <end position="283"/>
    </location>
</feature>
<dbReference type="EMBL" id="LSMT01000190">
    <property type="protein sequence ID" value="PFX23970.1"/>
    <property type="molecule type" value="Genomic_DNA"/>
</dbReference>
<dbReference type="GO" id="GO:0006308">
    <property type="term" value="P:DNA catabolic process"/>
    <property type="evidence" value="ECO:0007669"/>
    <property type="project" value="InterPro"/>
</dbReference>
<dbReference type="CDD" id="cd10282">
    <property type="entry name" value="DNase1"/>
    <property type="match status" value="1"/>
</dbReference>
<feature type="signal peptide" evidence="4">
    <location>
        <begin position="1"/>
        <end position="27"/>
    </location>
</feature>
<evidence type="ECO:0000256" key="3">
    <source>
        <dbReference type="ARBA" id="ARBA00022801"/>
    </source>
</evidence>
<dbReference type="InterPro" id="IPR036691">
    <property type="entry name" value="Endo/exonu/phosph_ase_sf"/>
</dbReference>
<dbReference type="InterPro" id="IPR016202">
    <property type="entry name" value="DNase_I"/>
</dbReference>
<name>A0A2B4S594_STYPI</name>
<protein>
    <submittedName>
        <fullName evidence="6">Deoxyribonuclease-1</fullName>
    </submittedName>
</protein>
<accession>A0A2B4S594</accession>
<organism evidence="6 7">
    <name type="scientific">Stylophora pistillata</name>
    <name type="common">Smooth cauliflower coral</name>
    <dbReference type="NCBI Taxonomy" id="50429"/>
    <lineage>
        <taxon>Eukaryota</taxon>
        <taxon>Metazoa</taxon>
        <taxon>Cnidaria</taxon>
        <taxon>Anthozoa</taxon>
        <taxon>Hexacorallia</taxon>
        <taxon>Scleractinia</taxon>
        <taxon>Astrocoeniina</taxon>
        <taxon>Pocilloporidae</taxon>
        <taxon>Stylophora</taxon>
    </lineage>
</organism>
<evidence type="ECO:0000256" key="2">
    <source>
        <dbReference type="ARBA" id="ARBA00022722"/>
    </source>
</evidence>